<dbReference type="PANTHER" id="PTHR10353">
    <property type="entry name" value="GLYCOSYL HYDROLASE"/>
    <property type="match status" value="1"/>
</dbReference>
<proteinExistence type="inferred from homology"/>
<evidence type="ECO:0000256" key="1">
    <source>
        <dbReference type="ARBA" id="ARBA00010838"/>
    </source>
</evidence>
<dbReference type="SUPFAM" id="SSF51445">
    <property type="entry name" value="(Trans)glycosidases"/>
    <property type="match status" value="1"/>
</dbReference>
<keyword evidence="8" id="KW-1185">Reference proteome</keyword>
<evidence type="ECO:0000256" key="3">
    <source>
        <dbReference type="ARBA" id="ARBA00022801"/>
    </source>
</evidence>
<dbReference type="OMA" id="FYCGDVQ"/>
<dbReference type="InParanoid" id="A0A2R6PP03"/>
<reference evidence="8" key="2">
    <citation type="journal article" date="2018" name="BMC Genomics">
        <title>A manually annotated Actinidia chinensis var. chinensis (kiwifruit) genome highlights the challenges associated with draft genomes and gene prediction in plants.</title>
        <authorList>
            <person name="Pilkington S.M."/>
            <person name="Crowhurst R."/>
            <person name="Hilario E."/>
            <person name="Nardozza S."/>
            <person name="Fraser L."/>
            <person name="Peng Y."/>
            <person name="Gunaseelan K."/>
            <person name="Simpson R."/>
            <person name="Tahir J."/>
            <person name="Deroles S.C."/>
            <person name="Templeton K."/>
            <person name="Luo Z."/>
            <person name="Davy M."/>
            <person name="Cheng C."/>
            <person name="McNeilage M."/>
            <person name="Scaglione D."/>
            <person name="Liu Y."/>
            <person name="Zhang Q."/>
            <person name="Datson P."/>
            <person name="De Silva N."/>
            <person name="Gardiner S.E."/>
            <person name="Bassett H."/>
            <person name="Chagne D."/>
            <person name="McCallum J."/>
            <person name="Dzierzon H."/>
            <person name="Deng C."/>
            <person name="Wang Y.Y."/>
            <person name="Barron L."/>
            <person name="Manako K."/>
            <person name="Bowen J."/>
            <person name="Foster T.M."/>
            <person name="Erridge Z.A."/>
            <person name="Tiffin H."/>
            <person name="Waite C.N."/>
            <person name="Davies K.M."/>
            <person name="Grierson E.P."/>
            <person name="Laing W.A."/>
            <person name="Kirk R."/>
            <person name="Chen X."/>
            <person name="Wood M."/>
            <person name="Montefiori M."/>
            <person name="Brummell D.A."/>
            <person name="Schwinn K.E."/>
            <person name="Catanach A."/>
            <person name="Fullerton C."/>
            <person name="Li D."/>
            <person name="Meiyalaghan S."/>
            <person name="Nieuwenhuizen N."/>
            <person name="Read N."/>
            <person name="Prakash R."/>
            <person name="Hunter D."/>
            <person name="Zhang H."/>
            <person name="McKenzie M."/>
            <person name="Knabel M."/>
            <person name="Harris A."/>
            <person name="Allan A.C."/>
            <person name="Gleave A."/>
            <person name="Chen A."/>
            <person name="Janssen B.J."/>
            <person name="Plunkett B."/>
            <person name="Ampomah-Dwamena C."/>
            <person name="Voogd C."/>
            <person name="Leif D."/>
            <person name="Lafferty D."/>
            <person name="Souleyre E.J.F."/>
            <person name="Varkonyi-Gasic E."/>
            <person name="Gambi F."/>
            <person name="Hanley J."/>
            <person name="Yao J.L."/>
            <person name="Cheung J."/>
            <person name="David K.M."/>
            <person name="Warren B."/>
            <person name="Marsh K."/>
            <person name="Snowden K.C."/>
            <person name="Lin-Wang K."/>
            <person name="Brian L."/>
            <person name="Martinez-Sanchez M."/>
            <person name="Wang M."/>
            <person name="Ileperuma N."/>
            <person name="Macnee N."/>
            <person name="Campin R."/>
            <person name="McAtee P."/>
            <person name="Drummond R.S.M."/>
            <person name="Espley R.V."/>
            <person name="Ireland H.S."/>
            <person name="Wu R."/>
            <person name="Atkinson R.G."/>
            <person name="Karunairetnam S."/>
            <person name="Bulley S."/>
            <person name="Chunkath S."/>
            <person name="Hanley Z."/>
            <person name="Storey R."/>
            <person name="Thrimawithana A.H."/>
            <person name="Thomson S."/>
            <person name="David C."/>
            <person name="Testolin R."/>
            <person name="Huang H."/>
            <person name="Hellens R.P."/>
            <person name="Schaffer R.J."/>
        </authorList>
    </citation>
    <scope>NUCLEOTIDE SEQUENCE [LARGE SCALE GENOMIC DNA]</scope>
    <source>
        <strain evidence="8">cv. Red5</strain>
    </source>
</reference>
<feature type="chain" id="PRO_5015327422" evidence="6">
    <location>
        <begin position="22"/>
        <end position="501"/>
    </location>
</feature>
<dbReference type="STRING" id="1590841.A0A2R6PP03"/>
<gene>
    <name evidence="7" type="ORF">CEY00_Acc25516</name>
</gene>
<reference evidence="7 8" key="1">
    <citation type="submission" date="2017-07" db="EMBL/GenBank/DDBJ databases">
        <title>An improved, manually edited Actinidia chinensis var. chinensis (kiwifruit) genome highlights the challenges associated with draft genomes and gene prediction in plants.</title>
        <authorList>
            <person name="Pilkington S."/>
            <person name="Crowhurst R."/>
            <person name="Hilario E."/>
            <person name="Nardozza S."/>
            <person name="Fraser L."/>
            <person name="Peng Y."/>
            <person name="Gunaseelan K."/>
            <person name="Simpson R."/>
            <person name="Tahir J."/>
            <person name="Deroles S."/>
            <person name="Templeton K."/>
            <person name="Luo Z."/>
            <person name="Davy M."/>
            <person name="Cheng C."/>
            <person name="Mcneilage M."/>
            <person name="Scaglione D."/>
            <person name="Liu Y."/>
            <person name="Zhang Q."/>
            <person name="Datson P."/>
            <person name="De Silva N."/>
            <person name="Gardiner S."/>
            <person name="Bassett H."/>
            <person name="Chagne D."/>
            <person name="Mccallum J."/>
            <person name="Dzierzon H."/>
            <person name="Deng C."/>
            <person name="Wang Y.-Y."/>
            <person name="Barron N."/>
            <person name="Manako K."/>
            <person name="Bowen J."/>
            <person name="Foster T."/>
            <person name="Erridge Z."/>
            <person name="Tiffin H."/>
            <person name="Waite C."/>
            <person name="Davies K."/>
            <person name="Grierson E."/>
            <person name="Laing W."/>
            <person name="Kirk R."/>
            <person name="Chen X."/>
            <person name="Wood M."/>
            <person name="Montefiori M."/>
            <person name="Brummell D."/>
            <person name="Schwinn K."/>
            <person name="Catanach A."/>
            <person name="Fullerton C."/>
            <person name="Li D."/>
            <person name="Meiyalaghan S."/>
            <person name="Nieuwenhuizen N."/>
            <person name="Read N."/>
            <person name="Prakash R."/>
            <person name="Hunter D."/>
            <person name="Zhang H."/>
            <person name="Mckenzie M."/>
            <person name="Knabel M."/>
            <person name="Harris A."/>
            <person name="Allan A."/>
            <person name="Chen A."/>
            <person name="Janssen B."/>
            <person name="Plunkett B."/>
            <person name="Dwamena C."/>
            <person name="Voogd C."/>
            <person name="Leif D."/>
            <person name="Lafferty D."/>
            <person name="Souleyre E."/>
            <person name="Varkonyi-Gasic E."/>
            <person name="Gambi F."/>
            <person name="Hanley J."/>
            <person name="Yao J.-L."/>
            <person name="Cheung J."/>
            <person name="David K."/>
            <person name="Warren B."/>
            <person name="Marsh K."/>
            <person name="Snowden K."/>
            <person name="Lin-Wang K."/>
            <person name="Brian L."/>
            <person name="Martinez-Sanchez M."/>
            <person name="Wang M."/>
            <person name="Ileperuma N."/>
            <person name="Macnee N."/>
            <person name="Campin R."/>
            <person name="Mcatee P."/>
            <person name="Drummond R."/>
            <person name="Espley R."/>
            <person name="Ireland H."/>
            <person name="Wu R."/>
            <person name="Atkinson R."/>
            <person name="Karunairetnam S."/>
            <person name="Bulley S."/>
            <person name="Chunkath S."/>
            <person name="Hanley Z."/>
            <person name="Storey R."/>
            <person name="Thrimawithana A."/>
            <person name="Thomson S."/>
            <person name="David C."/>
            <person name="Testolin R."/>
        </authorList>
    </citation>
    <scope>NUCLEOTIDE SEQUENCE [LARGE SCALE GENOMIC DNA]</scope>
    <source>
        <strain evidence="8">cv. Red5</strain>
        <tissue evidence="7">Young leaf</tissue>
    </source>
</reference>
<dbReference type="AlphaFoldDB" id="A0A2R6PP03"/>
<evidence type="ECO:0000313" key="7">
    <source>
        <dbReference type="EMBL" id="PSR94762.1"/>
    </source>
</evidence>
<feature type="signal peptide" evidence="6">
    <location>
        <begin position="1"/>
        <end position="21"/>
    </location>
</feature>
<dbReference type="GO" id="GO:0008422">
    <property type="term" value="F:beta-glucosidase activity"/>
    <property type="evidence" value="ECO:0007669"/>
    <property type="project" value="TreeGrafter"/>
</dbReference>
<organism evidence="7 8">
    <name type="scientific">Actinidia chinensis var. chinensis</name>
    <name type="common">Chinese soft-hair kiwi</name>
    <dbReference type="NCBI Taxonomy" id="1590841"/>
    <lineage>
        <taxon>Eukaryota</taxon>
        <taxon>Viridiplantae</taxon>
        <taxon>Streptophyta</taxon>
        <taxon>Embryophyta</taxon>
        <taxon>Tracheophyta</taxon>
        <taxon>Spermatophyta</taxon>
        <taxon>Magnoliopsida</taxon>
        <taxon>eudicotyledons</taxon>
        <taxon>Gunneridae</taxon>
        <taxon>Pentapetalae</taxon>
        <taxon>asterids</taxon>
        <taxon>Ericales</taxon>
        <taxon>Actinidiaceae</taxon>
        <taxon>Actinidia</taxon>
    </lineage>
</organism>
<evidence type="ECO:0000256" key="5">
    <source>
        <dbReference type="RuleBase" id="RU003690"/>
    </source>
</evidence>
<dbReference type="Gene3D" id="3.20.20.80">
    <property type="entry name" value="Glycosidases"/>
    <property type="match status" value="1"/>
</dbReference>
<keyword evidence="4" id="KW-0325">Glycoprotein</keyword>
<keyword evidence="2 6" id="KW-0732">Signal</keyword>
<dbReference type="PRINTS" id="PR00131">
    <property type="entry name" value="GLHYDRLASE1"/>
</dbReference>
<dbReference type="Pfam" id="PF00232">
    <property type="entry name" value="Glyco_hydro_1"/>
    <property type="match status" value="1"/>
</dbReference>
<protein>
    <submittedName>
        <fullName evidence="7">Beta-glucosidase</fullName>
    </submittedName>
</protein>
<dbReference type="OrthoDB" id="65569at2759"/>
<evidence type="ECO:0000256" key="6">
    <source>
        <dbReference type="SAM" id="SignalP"/>
    </source>
</evidence>
<dbReference type="EMBL" id="NKQK01000023">
    <property type="protein sequence ID" value="PSR94762.1"/>
    <property type="molecule type" value="Genomic_DNA"/>
</dbReference>
<dbReference type="InterPro" id="IPR033132">
    <property type="entry name" value="GH_1_N_CS"/>
</dbReference>
<accession>A0A2R6PP03</accession>
<dbReference type="GO" id="GO:0005975">
    <property type="term" value="P:carbohydrate metabolic process"/>
    <property type="evidence" value="ECO:0007669"/>
    <property type="project" value="InterPro"/>
</dbReference>
<evidence type="ECO:0000313" key="8">
    <source>
        <dbReference type="Proteomes" id="UP000241394"/>
    </source>
</evidence>
<name>A0A2R6PP03_ACTCC</name>
<sequence length="501" mass="56404">MVSLSLLLFLVLINTVAFVLCVEQFNRFDFPPHFVFGSGTSAYQVEGAAFEDGRTPSIWDTFAHAGFMHGDTGDIACDGYHKYKEDIQLMVETGLEAYRFSISWSRLIPHGRGPVNPKGLEFYNNFINELIRHGIQPHATLVHSDLPQALEDEYGGWLSRNVVKDFTVYAEVCFRNFGDRVLHWTTFNEANIFVLGGYDVGITPPHRCSPPFGTNCSKGNSSSEPYIAAHNILLAHASAANLYKNKYQGRQQGFIGINIFVYWYVPYTNATEDVIATQRAIDFYIGWFVDPLVFGDYPDIMKKNAGTRIPAFTAVESKQVKGSFDFIGVNHYATLYVKDDTSSLKMDNRDWNADSAIQTISDHGDTPPPPGEFPITPSGLVGVLEYFKQCYGNPPIYIQENGQRTDRNAALQDTGRVKYLHGYIGGLLDAVRNGSNARGYFTWAFLDVFELLDGFESSYGLYYVDMDSKDLKRYPKLSAHWYSKFLKGRNISALSQSHFSQ</sequence>
<dbReference type="PROSITE" id="PS00653">
    <property type="entry name" value="GLYCOSYL_HYDROL_F1_2"/>
    <property type="match status" value="1"/>
</dbReference>
<keyword evidence="3" id="KW-0378">Hydrolase</keyword>
<dbReference type="FunCoup" id="A0A2R6PP03">
    <property type="interactions" value="165"/>
</dbReference>
<evidence type="ECO:0000256" key="2">
    <source>
        <dbReference type="ARBA" id="ARBA00022729"/>
    </source>
</evidence>
<comment type="caution">
    <text evidence="7">The sequence shown here is derived from an EMBL/GenBank/DDBJ whole genome shotgun (WGS) entry which is preliminary data.</text>
</comment>
<evidence type="ECO:0000256" key="4">
    <source>
        <dbReference type="ARBA" id="ARBA00023180"/>
    </source>
</evidence>
<dbReference type="Proteomes" id="UP000241394">
    <property type="component" value="Chromosome LG23"/>
</dbReference>
<dbReference type="InterPro" id="IPR001360">
    <property type="entry name" value="Glyco_hydro_1"/>
</dbReference>
<dbReference type="Gramene" id="PSR94762">
    <property type="protein sequence ID" value="PSR94762"/>
    <property type="gene ID" value="CEY00_Acc25516"/>
</dbReference>
<dbReference type="PANTHER" id="PTHR10353:SF29">
    <property type="entry name" value="BETA-GLUCOSIDASE 11"/>
    <property type="match status" value="1"/>
</dbReference>
<dbReference type="FunFam" id="3.20.20.80:FF:000069">
    <property type="entry name" value="Beta-glucosidase 1"/>
    <property type="match status" value="1"/>
</dbReference>
<comment type="similarity">
    <text evidence="1 5">Belongs to the glycosyl hydrolase 1 family.</text>
</comment>
<dbReference type="InterPro" id="IPR017853">
    <property type="entry name" value="GH"/>
</dbReference>